<gene>
    <name evidence="1" type="ORF">CHU92_14255</name>
</gene>
<dbReference type="RefSeq" id="WP_094416725.1">
    <property type="nucleotide sequence ID" value="NZ_NOXV01000303.1"/>
</dbReference>
<organism evidence="1 2">
    <name type="scientific">Flavobacterium cyanobacteriorum</name>
    <dbReference type="NCBI Taxonomy" id="2022802"/>
    <lineage>
        <taxon>Bacteria</taxon>
        <taxon>Pseudomonadati</taxon>
        <taxon>Bacteroidota</taxon>
        <taxon>Flavobacteriia</taxon>
        <taxon>Flavobacteriales</taxon>
        <taxon>Flavobacteriaceae</taxon>
        <taxon>Flavobacterium</taxon>
    </lineage>
</organism>
<dbReference type="Proteomes" id="UP000216605">
    <property type="component" value="Unassembled WGS sequence"/>
</dbReference>
<evidence type="ECO:0000313" key="1">
    <source>
        <dbReference type="EMBL" id="OYQ32246.1"/>
    </source>
</evidence>
<comment type="caution">
    <text evidence="1">The sequence shown here is derived from an EMBL/GenBank/DDBJ whole genome shotgun (WGS) entry which is preliminary data.</text>
</comment>
<dbReference type="OrthoDB" id="948713at2"/>
<evidence type="ECO:0000313" key="2">
    <source>
        <dbReference type="Proteomes" id="UP000216605"/>
    </source>
</evidence>
<dbReference type="AlphaFoldDB" id="A0A255YSM9"/>
<proteinExistence type="predicted"/>
<dbReference type="EMBL" id="NOXV01000303">
    <property type="protein sequence ID" value="OYQ32246.1"/>
    <property type="molecule type" value="Genomic_DNA"/>
</dbReference>
<accession>A0A255YSM9</accession>
<protein>
    <submittedName>
        <fullName evidence="1">Uncharacterized protein</fullName>
    </submittedName>
</protein>
<keyword evidence="2" id="KW-1185">Reference proteome</keyword>
<name>A0A255YSM9_9FLAO</name>
<sequence length="169" mass="19016">MELKWKQENDTAYSLSTDGLLLATLEWHITKGTATGTVDGKHYKIYRKGFWKTAIIIQNHEGAIEIKPVNWYGHKWYFNYEGKNYTLSVSNNPMAGWSITHNGQVILAYNLDSENSKATLRIDGNSTNGLLHCLLLYMMLPILSENSADFTGLMFIVTANADANGLTLH</sequence>
<reference evidence="1 2" key="1">
    <citation type="submission" date="2017-07" db="EMBL/GenBank/DDBJ databases">
        <title>Flavobacterium cyanobacteriorum sp. nov., isolated from cyanobacterial aggregates in a eutrophic lake.</title>
        <authorList>
            <person name="Cai H."/>
        </authorList>
    </citation>
    <scope>NUCLEOTIDE SEQUENCE [LARGE SCALE GENOMIC DNA]</scope>
    <source>
        <strain evidence="1 2">TH021</strain>
    </source>
</reference>